<evidence type="ECO:0000259" key="7">
    <source>
        <dbReference type="PROSITE" id="PS50850"/>
    </source>
</evidence>
<keyword evidence="9" id="KW-1185">Reference proteome</keyword>
<feature type="transmembrane region" description="Helical" evidence="6">
    <location>
        <begin position="331"/>
        <end position="348"/>
    </location>
</feature>
<dbReference type="EMBL" id="BOMM01000008">
    <property type="protein sequence ID" value="GIE09421.1"/>
    <property type="molecule type" value="Genomic_DNA"/>
</dbReference>
<sequence>MSAAAALSPAPARSFDRKLITPLVLGAILNPVNSSMLAVALVPIAATFHARPAETAWLVSGLYLATATGQPVAGRLVDRYGARTLYLAGAALVGIAGLIGTFASSLGMLVAARVLLGFGTCAGYPAAMYLIRRSGVAKPGGVLTALSVSAQTVVVIGPTVGGLLIGAAGWRTLFAVNIPLALLCLVLGGLILPRSAPAENLGRLDYLGIGLFAGTLTTLMLFLLGPTVGHLWLLALCVVLAAGFARRELRLADPFLDLRVFGGNGPLIVTYLRTLLAMTISYAYLYGFTQWLEAGRGLSPSHAGLILLPMSLVAIAVSSITGRRAEFRGKLLVGAVGQLLACALILLLDSTSAIWIPVLISLICGVPQGLNSLANQNAVYFQADPDRMGAAAGLLRTFAYLGAMVSSAATGAFFDHGADTPGLHHLAVFLIVVASLLLLVVLADRSLRRLGTAPAGNLTFAKGPDSCRSPRSTPRPPS</sequence>
<feature type="transmembrane region" description="Helical" evidence="6">
    <location>
        <begin position="85"/>
        <end position="104"/>
    </location>
</feature>
<feature type="transmembrane region" description="Helical" evidence="6">
    <location>
        <begin position="204"/>
        <end position="224"/>
    </location>
</feature>
<feature type="transmembrane region" description="Helical" evidence="6">
    <location>
        <begin position="354"/>
        <end position="373"/>
    </location>
</feature>
<keyword evidence="2" id="KW-0813">Transport</keyword>
<feature type="domain" description="Major facilitator superfamily (MFS) profile" evidence="7">
    <location>
        <begin position="19"/>
        <end position="446"/>
    </location>
</feature>
<dbReference type="GO" id="GO:0005886">
    <property type="term" value="C:plasma membrane"/>
    <property type="evidence" value="ECO:0007669"/>
    <property type="project" value="UniProtKB-SubCell"/>
</dbReference>
<evidence type="ECO:0000313" key="8">
    <source>
        <dbReference type="EMBL" id="GIE09421.1"/>
    </source>
</evidence>
<feature type="transmembrane region" description="Helical" evidence="6">
    <location>
        <begin position="230"/>
        <end position="246"/>
    </location>
</feature>
<dbReference type="InterPro" id="IPR020846">
    <property type="entry name" value="MFS_dom"/>
</dbReference>
<dbReference type="PANTHER" id="PTHR42718:SF9">
    <property type="entry name" value="MAJOR FACILITATOR SUPERFAMILY MULTIDRUG TRANSPORTER MFSC"/>
    <property type="match status" value="1"/>
</dbReference>
<dbReference type="RefSeq" id="WP_203816011.1">
    <property type="nucleotide sequence ID" value="NZ_BAAABP010000021.1"/>
</dbReference>
<gene>
    <name evidence="8" type="ORF">Afe05nite_12610</name>
</gene>
<keyword evidence="3 6" id="KW-0812">Transmembrane</keyword>
<dbReference type="Pfam" id="PF07690">
    <property type="entry name" value="MFS_1"/>
    <property type="match status" value="1"/>
</dbReference>
<proteinExistence type="predicted"/>
<evidence type="ECO:0000256" key="4">
    <source>
        <dbReference type="ARBA" id="ARBA00022989"/>
    </source>
</evidence>
<evidence type="ECO:0000256" key="1">
    <source>
        <dbReference type="ARBA" id="ARBA00004651"/>
    </source>
</evidence>
<feature type="transmembrane region" description="Helical" evidence="6">
    <location>
        <begin position="267"/>
        <end position="289"/>
    </location>
</feature>
<dbReference type="AlphaFoldDB" id="A0A919M7G9"/>
<evidence type="ECO:0000256" key="3">
    <source>
        <dbReference type="ARBA" id="ARBA00022692"/>
    </source>
</evidence>
<accession>A0A919M7G9</accession>
<dbReference type="SUPFAM" id="SSF103473">
    <property type="entry name" value="MFS general substrate transporter"/>
    <property type="match status" value="1"/>
</dbReference>
<feature type="transmembrane region" description="Helical" evidence="6">
    <location>
        <begin position="173"/>
        <end position="192"/>
    </location>
</feature>
<keyword evidence="4 6" id="KW-1133">Transmembrane helix</keyword>
<feature type="transmembrane region" description="Helical" evidence="6">
    <location>
        <begin position="426"/>
        <end position="443"/>
    </location>
</feature>
<dbReference type="Proteomes" id="UP000598174">
    <property type="component" value="Unassembled WGS sequence"/>
</dbReference>
<feature type="transmembrane region" description="Helical" evidence="6">
    <location>
        <begin position="110"/>
        <end position="131"/>
    </location>
</feature>
<keyword evidence="5 6" id="KW-0472">Membrane</keyword>
<dbReference type="InterPro" id="IPR011701">
    <property type="entry name" value="MFS"/>
</dbReference>
<reference evidence="8" key="1">
    <citation type="submission" date="2021-01" db="EMBL/GenBank/DDBJ databases">
        <title>Whole genome shotgun sequence of Actinoplanes ferrugineus NBRC 15555.</title>
        <authorList>
            <person name="Komaki H."/>
            <person name="Tamura T."/>
        </authorList>
    </citation>
    <scope>NUCLEOTIDE SEQUENCE</scope>
    <source>
        <strain evidence="8">NBRC 15555</strain>
    </source>
</reference>
<comment type="caution">
    <text evidence="8">The sequence shown here is derived from an EMBL/GenBank/DDBJ whole genome shotgun (WGS) entry which is preliminary data.</text>
</comment>
<feature type="transmembrane region" description="Helical" evidence="6">
    <location>
        <begin position="394"/>
        <end position="414"/>
    </location>
</feature>
<dbReference type="PROSITE" id="PS50850">
    <property type="entry name" value="MFS"/>
    <property type="match status" value="1"/>
</dbReference>
<evidence type="ECO:0000313" key="9">
    <source>
        <dbReference type="Proteomes" id="UP000598174"/>
    </source>
</evidence>
<feature type="transmembrane region" description="Helical" evidence="6">
    <location>
        <begin position="143"/>
        <end position="167"/>
    </location>
</feature>
<protein>
    <submittedName>
        <fullName evidence="8">MFS transporter</fullName>
    </submittedName>
</protein>
<feature type="transmembrane region" description="Helical" evidence="6">
    <location>
        <begin position="301"/>
        <end position="319"/>
    </location>
</feature>
<dbReference type="PANTHER" id="PTHR42718">
    <property type="entry name" value="MAJOR FACILITATOR SUPERFAMILY MULTIDRUG TRANSPORTER MFSC"/>
    <property type="match status" value="1"/>
</dbReference>
<evidence type="ECO:0000256" key="6">
    <source>
        <dbReference type="SAM" id="Phobius"/>
    </source>
</evidence>
<dbReference type="GO" id="GO:0022857">
    <property type="term" value="F:transmembrane transporter activity"/>
    <property type="evidence" value="ECO:0007669"/>
    <property type="project" value="InterPro"/>
</dbReference>
<name>A0A919M7G9_9ACTN</name>
<dbReference type="InterPro" id="IPR036259">
    <property type="entry name" value="MFS_trans_sf"/>
</dbReference>
<feature type="transmembrane region" description="Helical" evidence="6">
    <location>
        <begin position="23"/>
        <end position="49"/>
    </location>
</feature>
<organism evidence="8 9">
    <name type="scientific">Paractinoplanes ferrugineus</name>
    <dbReference type="NCBI Taxonomy" id="113564"/>
    <lineage>
        <taxon>Bacteria</taxon>
        <taxon>Bacillati</taxon>
        <taxon>Actinomycetota</taxon>
        <taxon>Actinomycetes</taxon>
        <taxon>Micromonosporales</taxon>
        <taxon>Micromonosporaceae</taxon>
        <taxon>Paractinoplanes</taxon>
    </lineage>
</organism>
<comment type="subcellular location">
    <subcellularLocation>
        <location evidence="1">Cell membrane</location>
        <topology evidence="1">Multi-pass membrane protein</topology>
    </subcellularLocation>
</comment>
<evidence type="ECO:0000256" key="5">
    <source>
        <dbReference type="ARBA" id="ARBA00023136"/>
    </source>
</evidence>
<dbReference type="Gene3D" id="1.20.1250.20">
    <property type="entry name" value="MFS general substrate transporter like domains"/>
    <property type="match status" value="1"/>
</dbReference>
<dbReference type="Gene3D" id="1.20.1720.10">
    <property type="entry name" value="Multidrug resistance protein D"/>
    <property type="match status" value="1"/>
</dbReference>
<evidence type="ECO:0000256" key="2">
    <source>
        <dbReference type="ARBA" id="ARBA00022448"/>
    </source>
</evidence>